<reference evidence="4" key="1">
    <citation type="journal article" date="2019" name="Int. J. Syst. Evol. Microbiol.">
        <title>The Global Catalogue of Microorganisms (GCM) 10K type strain sequencing project: providing services to taxonomists for standard genome sequencing and annotation.</title>
        <authorList>
            <consortium name="The Broad Institute Genomics Platform"/>
            <consortium name="The Broad Institute Genome Sequencing Center for Infectious Disease"/>
            <person name="Wu L."/>
            <person name="Ma J."/>
        </authorList>
    </citation>
    <scope>NUCLEOTIDE SEQUENCE [LARGE SCALE GENOMIC DNA]</scope>
    <source>
        <strain evidence="4">KCTC 42730</strain>
    </source>
</reference>
<dbReference type="SUPFAM" id="SSF55729">
    <property type="entry name" value="Acyl-CoA N-acyltransferases (Nat)"/>
    <property type="match status" value="1"/>
</dbReference>
<evidence type="ECO:0000313" key="3">
    <source>
        <dbReference type="EMBL" id="MFC3031441.1"/>
    </source>
</evidence>
<evidence type="ECO:0000259" key="2">
    <source>
        <dbReference type="PROSITE" id="PS51186"/>
    </source>
</evidence>
<dbReference type="EMBL" id="JBHRSD010000002">
    <property type="protein sequence ID" value="MFC3031441.1"/>
    <property type="molecule type" value="Genomic_DNA"/>
</dbReference>
<comment type="caution">
    <text evidence="3">The sequence shown here is derived from an EMBL/GenBank/DDBJ whole genome shotgun (WGS) entry which is preliminary data.</text>
</comment>
<evidence type="ECO:0000313" key="4">
    <source>
        <dbReference type="Proteomes" id="UP001595453"/>
    </source>
</evidence>
<dbReference type="InterPro" id="IPR039143">
    <property type="entry name" value="GNPNAT1-like"/>
</dbReference>
<dbReference type="InterPro" id="IPR000182">
    <property type="entry name" value="GNAT_dom"/>
</dbReference>
<dbReference type="CDD" id="cd04301">
    <property type="entry name" value="NAT_SF"/>
    <property type="match status" value="1"/>
</dbReference>
<keyword evidence="4" id="KW-1185">Reference proteome</keyword>
<dbReference type="Pfam" id="PF13673">
    <property type="entry name" value="Acetyltransf_10"/>
    <property type="match status" value="1"/>
</dbReference>
<accession>A0ABV7CFT9</accession>
<name>A0ABV7CFT9_9GAMM</name>
<keyword evidence="1" id="KW-0472">Membrane</keyword>
<organism evidence="3 4">
    <name type="scientific">Pseudoalteromonas fenneropenaei</name>
    <dbReference type="NCBI Taxonomy" id="1737459"/>
    <lineage>
        <taxon>Bacteria</taxon>
        <taxon>Pseudomonadati</taxon>
        <taxon>Pseudomonadota</taxon>
        <taxon>Gammaproteobacteria</taxon>
        <taxon>Alteromonadales</taxon>
        <taxon>Pseudoalteromonadaceae</taxon>
        <taxon>Pseudoalteromonas</taxon>
    </lineage>
</organism>
<dbReference type="PANTHER" id="PTHR13355">
    <property type="entry name" value="GLUCOSAMINE 6-PHOSPHATE N-ACETYLTRANSFERASE"/>
    <property type="match status" value="1"/>
</dbReference>
<dbReference type="Gene3D" id="3.40.630.30">
    <property type="match status" value="1"/>
</dbReference>
<feature type="transmembrane region" description="Helical" evidence="1">
    <location>
        <begin position="12"/>
        <end position="29"/>
    </location>
</feature>
<evidence type="ECO:0000256" key="1">
    <source>
        <dbReference type="SAM" id="Phobius"/>
    </source>
</evidence>
<dbReference type="Proteomes" id="UP001595453">
    <property type="component" value="Unassembled WGS sequence"/>
</dbReference>
<sequence length="422" mass="48537">MSDLTFEFSDLLGYIIAILSLFVSFWLHYKSKITELNSNVYKQSLIDISKMIHNVAFKTVLETKNYPSDVEGLSKQRDLLTSSLESIQEIAKNKLGDEILIGDYVYGDKLSRLELSSSVSDIWLFSHDLKPDIDEYEVLKIVSMNLAAGKKYHYIFPSDLDEEKINTFKNRIQNQLRKIKGRKQSGLSNLYFIPIDRAVNIDLFARGNIAIYEFEKEVDSGTVDGYMEIVLPNKRRGSLWIRQEGSVTSSLLYQFQHLSKQNSKVDMDLVFNNTDSEKSIIVKIVETPEEFEFVKDIRRKVFINEQGVTEEEEFDSVDEKECTHLIALSAGKPIGTLRFYPIENQVQIGRVCVLIEFRGKGIGKILMHNALQLINIQYVKSVVLESQLEKIGFYEKFGFIPYGDLFIDARIPHRKMVLCLDS</sequence>
<keyword evidence="1" id="KW-0812">Transmembrane</keyword>
<dbReference type="PROSITE" id="PS51186">
    <property type="entry name" value="GNAT"/>
    <property type="match status" value="1"/>
</dbReference>
<protein>
    <submittedName>
        <fullName evidence="3">GNAT family N-acetyltransferase</fullName>
    </submittedName>
</protein>
<dbReference type="RefSeq" id="WP_377120669.1">
    <property type="nucleotide sequence ID" value="NZ_JBHRSD010000002.1"/>
</dbReference>
<proteinExistence type="predicted"/>
<keyword evidence="1" id="KW-1133">Transmembrane helix</keyword>
<dbReference type="InterPro" id="IPR016181">
    <property type="entry name" value="Acyl_CoA_acyltransferase"/>
</dbReference>
<feature type="domain" description="N-acetyltransferase" evidence="2">
    <location>
        <begin position="280"/>
        <end position="421"/>
    </location>
</feature>
<gene>
    <name evidence="3" type="ORF">ACFOEE_02735</name>
</gene>